<keyword evidence="2" id="KW-0732">Signal</keyword>
<evidence type="ECO:0008006" key="5">
    <source>
        <dbReference type="Google" id="ProtNLM"/>
    </source>
</evidence>
<evidence type="ECO:0000256" key="1">
    <source>
        <dbReference type="SAM" id="MobiDB-lite"/>
    </source>
</evidence>
<evidence type="ECO:0000313" key="3">
    <source>
        <dbReference type="EMBL" id="TWI12769.1"/>
    </source>
</evidence>
<protein>
    <recommendedName>
        <fullName evidence="5">DUF4124 domain-containing protein</fullName>
    </recommendedName>
</protein>
<keyword evidence="4" id="KW-1185">Reference proteome</keyword>
<reference evidence="3 4" key="1">
    <citation type="journal article" date="2015" name="Stand. Genomic Sci.">
        <title>Genomic Encyclopedia of Bacterial and Archaeal Type Strains, Phase III: the genomes of soil and plant-associated and newly described type strains.</title>
        <authorList>
            <person name="Whitman W.B."/>
            <person name="Woyke T."/>
            <person name="Klenk H.P."/>
            <person name="Zhou Y."/>
            <person name="Lilburn T.G."/>
            <person name="Beck B.J."/>
            <person name="De Vos P."/>
            <person name="Vandamme P."/>
            <person name="Eisen J.A."/>
            <person name="Garrity G."/>
            <person name="Hugenholtz P."/>
            <person name="Kyrpides N.C."/>
        </authorList>
    </citation>
    <scope>NUCLEOTIDE SEQUENCE [LARGE SCALE GENOMIC DNA]</scope>
    <source>
        <strain evidence="3 4">CGMCC 1.10136</strain>
    </source>
</reference>
<proteinExistence type="predicted"/>
<feature type="chain" id="PRO_5021806231" description="DUF4124 domain-containing protein" evidence="2">
    <location>
        <begin position="20"/>
        <end position="150"/>
    </location>
</feature>
<evidence type="ECO:0000256" key="2">
    <source>
        <dbReference type="SAM" id="SignalP"/>
    </source>
</evidence>
<dbReference type="AlphaFoldDB" id="A0A562LYP0"/>
<feature type="region of interest" description="Disordered" evidence="1">
    <location>
        <begin position="76"/>
        <end position="101"/>
    </location>
</feature>
<evidence type="ECO:0000313" key="4">
    <source>
        <dbReference type="Proteomes" id="UP000316471"/>
    </source>
</evidence>
<name>A0A562LYP0_9GAMM</name>
<dbReference type="Proteomes" id="UP000316471">
    <property type="component" value="Unassembled WGS sequence"/>
</dbReference>
<dbReference type="EMBL" id="VLKP01000003">
    <property type="protein sequence ID" value="TWI12769.1"/>
    <property type="molecule type" value="Genomic_DNA"/>
</dbReference>
<accession>A0A562LYP0</accession>
<organism evidence="3 4">
    <name type="scientific">Aerolutibacter ruishenii</name>
    <dbReference type="NCBI Taxonomy" id="686800"/>
    <lineage>
        <taxon>Bacteria</taxon>
        <taxon>Pseudomonadati</taxon>
        <taxon>Pseudomonadota</taxon>
        <taxon>Gammaproteobacteria</taxon>
        <taxon>Lysobacterales</taxon>
        <taxon>Lysobacteraceae</taxon>
        <taxon>Aerolutibacter</taxon>
    </lineage>
</organism>
<feature type="signal peptide" evidence="2">
    <location>
        <begin position="1"/>
        <end position="19"/>
    </location>
</feature>
<sequence>MKAKRCVIAVLMVAAPILAWGQQAGEVRKCVSSKGAVSFQQAPCSAGGRQVSSHAYVTERAPTAEELRARAVREQAARAESAELSRRAGTMPGPGRRMGGGALHRVSIARDDAACQRARRNREQTLAAVGMKRTYDLLRTLNHQVAEACR</sequence>
<gene>
    <name evidence="3" type="ORF">IP93_01115</name>
</gene>
<feature type="compositionally biased region" description="Basic and acidic residues" evidence="1">
    <location>
        <begin position="76"/>
        <end position="86"/>
    </location>
</feature>
<comment type="caution">
    <text evidence="3">The sequence shown here is derived from an EMBL/GenBank/DDBJ whole genome shotgun (WGS) entry which is preliminary data.</text>
</comment>